<dbReference type="InterPro" id="IPR015943">
    <property type="entry name" value="WD40/YVTN_repeat-like_dom_sf"/>
</dbReference>
<dbReference type="InterPro" id="IPR011044">
    <property type="entry name" value="Quino_amine_DH_bsu"/>
</dbReference>
<dbReference type="SUPFAM" id="SSF50969">
    <property type="entry name" value="YVTN repeat-like/Quinoprotein amine dehydrogenase"/>
    <property type="match status" value="1"/>
</dbReference>
<accession>A0ABW3CVS6</accession>
<proteinExistence type="predicted"/>
<gene>
    <name evidence="1" type="ORF">ACFQ1M_01965</name>
</gene>
<reference evidence="2" key="1">
    <citation type="journal article" date="2019" name="Int. J. Syst. Evol. Microbiol.">
        <title>The Global Catalogue of Microorganisms (GCM) 10K type strain sequencing project: providing services to taxonomists for standard genome sequencing and annotation.</title>
        <authorList>
            <consortium name="The Broad Institute Genomics Platform"/>
            <consortium name="The Broad Institute Genome Sequencing Center for Infectious Disease"/>
            <person name="Wu L."/>
            <person name="Ma J."/>
        </authorList>
    </citation>
    <scope>NUCLEOTIDE SEQUENCE [LARGE SCALE GENOMIC DNA]</scope>
    <source>
        <strain evidence="2">CCUG 62952</strain>
    </source>
</reference>
<keyword evidence="2" id="KW-1185">Reference proteome</keyword>
<protein>
    <submittedName>
        <fullName evidence="1">Ribonuclease HII</fullName>
    </submittedName>
</protein>
<evidence type="ECO:0000313" key="2">
    <source>
        <dbReference type="Proteomes" id="UP001596978"/>
    </source>
</evidence>
<dbReference type="EMBL" id="JBHTJH010000003">
    <property type="protein sequence ID" value="MFD0860959.1"/>
    <property type="molecule type" value="Genomic_DNA"/>
</dbReference>
<organism evidence="1 2">
    <name type="scientific">Sungkyunkwania multivorans</name>
    <dbReference type="NCBI Taxonomy" id="1173618"/>
    <lineage>
        <taxon>Bacteria</taxon>
        <taxon>Pseudomonadati</taxon>
        <taxon>Bacteroidota</taxon>
        <taxon>Flavobacteriia</taxon>
        <taxon>Flavobacteriales</taxon>
        <taxon>Flavobacteriaceae</taxon>
        <taxon>Sungkyunkwania</taxon>
    </lineage>
</organism>
<comment type="caution">
    <text evidence="1">The sequence shown here is derived from an EMBL/GenBank/DDBJ whole genome shotgun (WGS) entry which is preliminary data.</text>
</comment>
<name>A0ABW3CVS6_9FLAO</name>
<sequence length="828" mass="93928">MRSILAIALTLFVLSCKSERKQIDDLSNFAPHNSSIILSIANNEAFQRDLKNNDFLNMIEGLPETKDVVEKLTDITTLNPKSESLLCFVEVGKNNFEYSFITKSHPELVKSDTLANVTSFNYNNTPVKEKRYDGSGSQSFQTTLDSIFIQSSSRLIIENTIRTFHSASEVDHTFLKNALETFDPQKQNAIFIDDKKAAAVFKKSMPSFDKFLMGADFASWVNLEIGLDQNAIRLDGIAFANDSLPKILNILKNTNALENTSPKITPISADAVISFTYDDWETLSANLHLYDQRTYAQKREFDNDLFSSISEVSIIYDKNEKVAALRAYDIITTTEALGVKEQPASTFRDIEIFSTANKEVLNKNLYPLIEDTTVSFYAAIGDHLLFSNSQAALENIIANYQSNNTLAQSKSFKDLSIAMSDASSILMIGINPGFKELLADHMNEQSAEKLRDIDLRNYPMLAFQIVQEKGYAHVHGVIKRNRPQTNKNTVSQIASITLDADLGISPQFVMNHRTKEREIVIQDVENNLYLISNQGDVLWKKKLDGRIIGTISQVDLYRNGRLQLAFTTDRSFMVLDRNGKVVPPFDVKYDKKVTQPLAVFDYENNKDYRFVVTTGKRIWMYNRKREAVGGFTFKNAKNQPLFAPKHLRIKGKDYIVIAEEGGKLNILDRRGKTRVPVAEKIDFSDNEIYLYENTFMTTNKNGQLVQIDTNGKMSKRGLNLEEQHFVTSTSKTLVTLSENLLTIKGKKVELDYGIYTRPEVFYISNKIYVSTTDTQSKKVYLFDSNAKTIANFPIYGRGEIDLENIDKDQQLECVVKGERNSILLYQIN</sequence>
<dbReference type="PROSITE" id="PS51257">
    <property type="entry name" value="PROKAR_LIPOPROTEIN"/>
    <property type="match status" value="1"/>
</dbReference>
<dbReference type="RefSeq" id="WP_386403075.1">
    <property type="nucleotide sequence ID" value="NZ_JBHTJH010000003.1"/>
</dbReference>
<dbReference type="Gene3D" id="2.130.10.10">
    <property type="entry name" value="YVTN repeat-like/Quinoprotein amine dehydrogenase"/>
    <property type="match status" value="1"/>
</dbReference>
<evidence type="ECO:0000313" key="1">
    <source>
        <dbReference type="EMBL" id="MFD0860959.1"/>
    </source>
</evidence>
<dbReference type="Proteomes" id="UP001596978">
    <property type="component" value="Unassembled WGS sequence"/>
</dbReference>